<dbReference type="OrthoDB" id="513711at2"/>
<evidence type="ECO:0000313" key="2">
    <source>
        <dbReference type="Proteomes" id="UP000294947"/>
    </source>
</evidence>
<evidence type="ECO:0000313" key="1">
    <source>
        <dbReference type="EMBL" id="TDD55529.1"/>
    </source>
</evidence>
<dbReference type="InterPro" id="IPR029069">
    <property type="entry name" value="HotDog_dom_sf"/>
</dbReference>
<reference evidence="1 2" key="1">
    <citation type="submission" date="2019-03" db="EMBL/GenBank/DDBJ databases">
        <title>Draft genome sequences of novel Actinobacteria.</title>
        <authorList>
            <person name="Sahin N."/>
            <person name="Ay H."/>
            <person name="Saygin H."/>
        </authorList>
    </citation>
    <scope>NUCLEOTIDE SEQUENCE [LARGE SCALE GENOMIC DNA]</scope>
    <source>
        <strain evidence="1 2">7K502</strain>
    </source>
</reference>
<organism evidence="1 2">
    <name type="scientific">Saccharopolyspora elongata</name>
    <dbReference type="NCBI Taxonomy" id="2530387"/>
    <lineage>
        <taxon>Bacteria</taxon>
        <taxon>Bacillati</taxon>
        <taxon>Actinomycetota</taxon>
        <taxon>Actinomycetes</taxon>
        <taxon>Pseudonocardiales</taxon>
        <taxon>Pseudonocardiaceae</taxon>
        <taxon>Saccharopolyspora</taxon>
    </lineage>
</organism>
<gene>
    <name evidence="1" type="ORF">E1288_03515</name>
</gene>
<dbReference type="EMBL" id="SMKW01000003">
    <property type="protein sequence ID" value="TDD55529.1"/>
    <property type="molecule type" value="Genomic_DNA"/>
</dbReference>
<dbReference type="Pfam" id="PF13279">
    <property type="entry name" value="4HBT_2"/>
    <property type="match status" value="1"/>
</dbReference>
<dbReference type="AlphaFoldDB" id="A0A4R4ZE15"/>
<dbReference type="RefSeq" id="WP_132480610.1">
    <property type="nucleotide sequence ID" value="NZ_SMKW01000003.1"/>
</dbReference>
<dbReference type="Proteomes" id="UP000294947">
    <property type="component" value="Unassembled WGS sequence"/>
</dbReference>
<sequence length="136" mass="15102">MRAYHHRHTVTLDETNLVGNVYFAHYLHWQGHCRERFLADHAPGVLTALSTGELALVTLSCSMQYHAECFALETVDIAMTLRAASGNRIAMDFDFRRDDAPVARGGQTVACMRRTGDAVHPIPIPAELAHALRAFS</sequence>
<dbReference type="SUPFAM" id="SSF54637">
    <property type="entry name" value="Thioesterase/thiol ester dehydrase-isomerase"/>
    <property type="match status" value="1"/>
</dbReference>
<accession>A0A4R4ZE15</accession>
<keyword evidence="2" id="KW-1185">Reference proteome</keyword>
<dbReference type="Gene3D" id="3.10.129.10">
    <property type="entry name" value="Hotdog Thioesterase"/>
    <property type="match status" value="1"/>
</dbReference>
<name>A0A4R4ZE15_9PSEU</name>
<comment type="caution">
    <text evidence="1">The sequence shown here is derived from an EMBL/GenBank/DDBJ whole genome shotgun (WGS) entry which is preliminary data.</text>
</comment>
<proteinExistence type="predicted"/>
<protein>
    <submittedName>
        <fullName evidence="1">Acyl-CoA thioesterase</fullName>
    </submittedName>
</protein>
<dbReference type="CDD" id="cd00586">
    <property type="entry name" value="4HBT"/>
    <property type="match status" value="1"/>
</dbReference>